<proteinExistence type="predicted"/>
<dbReference type="EMBL" id="FZOJ01000093">
    <property type="protein sequence ID" value="SNT31990.1"/>
    <property type="molecule type" value="Genomic_DNA"/>
</dbReference>
<accession>A0A239LNX6</accession>
<evidence type="ECO:0000313" key="1">
    <source>
        <dbReference type="EMBL" id="SNT31990.1"/>
    </source>
</evidence>
<reference evidence="1 2" key="1">
    <citation type="submission" date="2017-06" db="EMBL/GenBank/DDBJ databases">
        <authorList>
            <person name="Kim H.J."/>
            <person name="Triplett B.A."/>
        </authorList>
    </citation>
    <scope>NUCLEOTIDE SEQUENCE [LARGE SCALE GENOMIC DNA]</scope>
    <source>
        <strain evidence="1 2">SCA</strain>
    </source>
</reference>
<dbReference type="AlphaFoldDB" id="A0A239LNX6"/>
<sequence>MNLGLFKIIIKLVKINLYYVEEIIHDQFIFRDKTISSETR</sequence>
<organism evidence="1 2">
    <name type="scientific">Anaerovirgula multivorans</name>
    <dbReference type="NCBI Taxonomy" id="312168"/>
    <lineage>
        <taxon>Bacteria</taxon>
        <taxon>Bacillati</taxon>
        <taxon>Bacillota</taxon>
        <taxon>Clostridia</taxon>
        <taxon>Peptostreptococcales</taxon>
        <taxon>Natronincolaceae</taxon>
        <taxon>Anaerovirgula</taxon>
    </lineage>
</organism>
<name>A0A239LNX6_9FIRM</name>
<gene>
    <name evidence="1" type="ORF">SAMN05446037_10932</name>
</gene>
<evidence type="ECO:0000313" key="2">
    <source>
        <dbReference type="Proteomes" id="UP000198304"/>
    </source>
</evidence>
<protein>
    <submittedName>
        <fullName evidence="1">Uncharacterized protein</fullName>
    </submittedName>
</protein>
<dbReference type="Proteomes" id="UP000198304">
    <property type="component" value="Unassembled WGS sequence"/>
</dbReference>
<keyword evidence="2" id="KW-1185">Reference proteome</keyword>